<keyword evidence="4 6" id="KW-0663">Pyridoxal phosphate</keyword>
<dbReference type="InterPro" id="IPR015422">
    <property type="entry name" value="PyrdxlP-dep_Trfase_small"/>
</dbReference>
<dbReference type="PANTHER" id="PTHR11999:SF165">
    <property type="entry name" value="DECARBOXYLASE, PUTATIVE (AFU_ORTHOLOGUE AFUA_2G04980)-RELATED"/>
    <property type="match status" value="1"/>
</dbReference>
<accession>A0A5N6L0C3</accession>
<comment type="caution">
    <text evidence="8">The sequence shown here is derived from an EMBL/GenBank/DDBJ whole genome shotgun (WGS) entry which is preliminary data.</text>
</comment>
<dbReference type="GO" id="GO:0019752">
    <property type="term" value="P:carboxylic acid metabolic process"/>
    <property type="evidence" value="ECO:0007669"/>
    <property type="project" value="InterPro"/>
</dbReference>
<dbReference type="GO" id="GO:0016831">
    <property type="term" value="F:carboxy-lyase activity"/>
    <property type="evidence" value="ECO:0007669"/>
    <property type="project" value="TreeGrafter"/>
</dbReference>
<dbReference type="Gene3D" id="3.40.640.10">
    <property type="entry name" value="Type I PLP-dependent aspartate aminotransferase-like (Major domain)"/>
    <property type="match status" value="1"/>
</dbReference>
<dbReference type="InterPro" id="IPR015424">
    <property type="entry name" value="PyrdxlP-dep_Trfase"/>
</dbReference>
<dbReference type="SUPFAM" id="SSF53383">
    <property type="entry name" value="PLP-dependent transferases"/>
    <property type="match status" value="1"/>
</dbReference>
<evidence type="ECO:0000313" key="9">
    <source>
        <dbReference type="Proteomes" id="UP000327013"/>
    </source>
</evidence>
<dbReference type="InterPro" id="IPR002129">
    <property type="entry name" value="PyrdxlP-dep_de-COase"/>
</dbReference>
<dbReference type="InterPro" id="IPR015421">
    <property type="entry name" value="PyrdxlP-dep_Trfase_major"/>
</dbReference>
<sequence>METMQDDDRKKLAKIPEAGGALEHTLNGLERIHQHSNQVLTAHALEHTLAVLPDSNQILEARNALSTTLPDTGCGIEETTGHLLAISQGFNASSLSCHYYGFVTGGVTPAARIADSLVTLYDQNLAINLPNETIAINVEQQALSMLAQLFGYTYQPEKSAAEWTMGTLTTGGTASNVLGLVSAREYLKMSHPNFNSDSMTQPIDDRFQVLTTLGHSSLSKAANIAGFGADNVIDVAAEDCISFDFEKLIDQLSKHKYRSVVAVSCGEVNTGAFATHSKDEMGHLRDVCDQYGAWLHVDAAFGMFAACLPDDHEYSHVRKGVEGLAYADSIAGDAHKLLNVPYDCGFFFAKSVDPTCAAFSNGSAPYLLGGGVQPWENPSNIGIENSRRFRALPVYSTLRAYGRQGYTSMISRCVDLARRISRWIYESEHYKLLPRGRGSDYLQDTFIIVLFKARSSALNETLTKRINATQSMYVSATKWDGDSACRIAVSNWQVNVERDCAYVSKVLQDVYTQWRDEANNCLEEEIVSAEPFEKSSIRGGRD</sequence>
<reference evidence="8 9" key="1">
    <citation type="submission" date="2019-06" db="EMBL/GenBank/DDBJ databases">
        <title>A chromosomal-level reference genome of Carpinus fangiana (Coryloideae, Betulaceae).</title>
        <authorList>
            <person name="Yang X."/>
            <person name="Wang Z."/>
            <person name="Zhang L."/>
            <person name="Hao G."/>
            <person name="Liu J."/>
            <person name="Yang Y."/>
        </authorList>
    </citation>
    <scope>NUCLEOTIDE SEQUENCE [LARGE SCALE GENOMIC DNA]</scope>
    <source>
        <strain evidence="8">Cfa_2016G</strain>
        <tissue evidence="8">Leaf</tissue>
    </source>
</reference>
<proteinExistence type="inferred from homology"/>
<dbReference type="PANTHER" id="PTHR11999">
    <property type="entry name" value="GROUP II PYRIDOXAL-5-PHOSPHATE DECARBOXYLASE"/>
    <property type="match status" value="1"/>
</dbReference>
<keyword evidence="5 7" id="KW-0456">Lyase</keyword>
<evidence type="ECO:0000313" key="8">
    <source>
        <dbReference type="EMBL" id="KAB8360624.1"/>
    </source>
</evidence>
<dbReference type="GO" id="GO:0005737">
    <property type="term" value="C:cytoplasm"/>
    <property type="evidence" value="ECO:0007669"/>
    <property type="project" value="TreeGrafter"/>
</dbReference>
<dbReference type="InterPro" id="IPR010977">
    <property type="entry name" value="Aromatic_deC"/>
</dbReference>
<comment type="cofactor">
    <cofactor evidence="1 6 7">
        <name>pyridoxal 5'-phosphate</name>
        <dbReference type="ChEBI" id="CHEBI:597326"/>
    </cofactor>
</comment>
<evidence type="ECO:0000256" key="5">
    <source>
        <dbReference type="ARBA" id="ARBA00023239"/>
    </source>
</evidence>
<dbReference type="Gene3D" id="3.90.1150.10">
    <property type="entry name" value="Aspartate Aminotransferase, domain 1"/>
    <property type="match status" value="1"/>
</dbReference>
<evidence type="ECO:0000256" key="4">
    <source>
        <dbReference type="ARBA" id="ARBA00022898"/>
    </source>
</evidence>
<comment type="similarity">
    <text evidence="2 7">Belongs to the group II decarboxylase family.</text>
</comment>
<evidence type="ECO:0000256" key="3">
    <source>
        <dbReference type="ARBA" id="ARBA00022793"/>
    </source>
</evidence>
<dbReference type="Proteomes" id="UP000327013">
    <property type="component" value="Unassembled WGS sequence"/>
</dbReference>
<name>A0A5N6L0C3_9ROSI</name>
<feature type="modified residue" description="N6-(pyridoxal phosphate)lysine" evidence="6">
    <location>
        <position position="336"/>
    </location>
</feature>
<dbReference type="EMBL" id="VIBQ01000017">
    <property type="protein sequence ID" value="KAB8360624.1"/>
    <property type="molecule type" value="Genomic_DNA"/>
</dbReference>
<keyword evidence="9" id="KW-1185">Reference proteome</keyword>
<gene>
    <name evidence="8" type="ORF">FH972_024362</name>
</gene>
<dbReference type="AlphaFoldDB" id="A0A5N6L0C3"/>
<evidence type="ECO:0000256" key="6">
    <source>
        <dbReference type="PIRSR" id="PIRSR602129-50"/>
    </source>
</evidence>
<evidence type="ECO:0000256" key="2">
    <source>
        <dbReference type="ARBA" id="ARBA00009533"/>
    </source>
</evidence>
<dbReference type="OrthoDB" id="2161780at2759"/>
<keyword evidence="3" id="KW-0210">Decarboxylase</keyword>
<protein>
    <recommendedName>
        <fullName evidence="10">Tyrosine decarboxylase</fullName>
    </recommendedName>
</protein>
<dbReference type="GO" id="GO:0030170">
    <property type="term" value="F:pyridoxal phosphate binding"/>
    <property type="evidence" value="ECO:0007669"/>
    <property type="project" value="InterPro"/>
</dbReference>
<evidence type="ECO:0000256" key="7">
    <source>
        <dbReference type="RuleBase" id="RU000382"/>
    </source>
</evidence>
<dbReference type="Pfam" id="PF00282">
    <property type="entry name" value="Pyridoxal_deC"/>
    <property type="match status" value="1"/>
</dbReference>
<evidence type="ECO:0008006" key="10">
    <source>
        <dbReference type="Google" id="ProtNLM"/>
    </source>
</evidence>
<organism evidence="8 9">
    <name type="scientific">Carpinus fangiana</name>
    <dbReference type="NCBI Taxonomy" id="176857"/>
    <lineage>
        <taxon>Eukaryota</taxon>
        <taxon>Viridiplantae</taxon>
        <taxon>Streptophyta</taxon>
        <taxon>Embryophyta</taxon>
        <taxon>Tracheophyta</taxon>
        <taxon>Spermatophyta</taxon>
        <taxon>Magnoliopsida</taxon>
        <taxon>eudicotyledons</taxon>
        <taxon>Gunneridae</taxon>
        <taxon>Pentapetalae</taxon>
        <taxon>rosids</taxon>
        <taxon>fabids</taxon>
        <taxon>Fagales</taxon>
        <taxon>Betulaceae</taxon>
        <taxon>Carpinus</taxon>
    </lineage>
</organism>
<evidence type="ECO:0000256" key="1">
    <source>
        <dbReference type="ARBA" id="ARBA00001933"/>
    </source>
</evidence>